<dbReference type="EMBL" id="ATNB01000181">
    <property type="protein sequence ID" value="EPP34310.1"/>
    <property type="molecule type" value="Genomic_DNA"/>
</dbReference>
<accession>S7KIT9</accession>
<organism evidence="1 2">
    <name type="scientific">Chlamydia ibidis</name>
    <dbReference type="NCBI Taxonomy" id="1405396"/>
    <lineage>
        <taxon>Bacteria</taxon>
        <taxon>Pseudomonadati</taxon>
        <taxon>Chlamydiota</taxon>
        <taxon>Chlamydiia</taxon>
        <taxon>Chlamydiales</taxon>
        <taxon>Chlamydiaceae</taxon>
        <taxon>Chlamydia/Chlamydophila group</taxon>
        <taxon>Chlamydia</taxon>
    </lineage>
</organism>
<dbReference type="AlphaFoldDB" id="S7KIT9"/>
<gene>
    <name evidence="1" type="ORF">CP10139811_0225B</name>
</gene>
<evidence type="ECO:0000313" key="1">
    <source>
        <dbReference type="EMBL" id="EPP34310.1"/>
    </source>
</evidence>
<name>S7KIT9_9CHLA</name>
<proteinExistence type="predicted"/>
<protein>
    <submittedName>
        <fullName evidence="1">Uncharacterized protein</fullName>
    </submittedName>
</protein>
<reference evidence="1 2" key="1">
    <citation type="submission" date="2013-04" db="EMBL/GenBank/DDBJ databases">
        <title>Genome sequence of Chlamydia psittaci 10-1398/11.</title>
        <authorList>
            <person name="Huot-Creasy H."/>
            <person name="McCracken C.L."/>
            <person name="Humphries M."/>
            <person name="Sachse K."/>
            <person name="Laroucau K."/>
            <person name="Bavoil P."/>
            <person name="Myers G.S."/>
        </authorList>
    </citation>
    <scope>NUCLEOTIDE SEQUENCE [LARGE SCALE GENOMIC DNA]</scope>
    <source>
        <strain evidence="1 2">10_1398_11</strain>
    </source>
</reference>
<feature type="non-terminal residue" evidence="1">
    <location>
        <position position="1"/>
    </location>
</feature>
<evidence type="ECO:0000313" key="2">
    <source>
        <dbReference type="Proteomes" id="UP000016200"/>
    </source>
</evidence>
<comment type="caution">
    <text evidence="1">The sequence shown here is derived from an EMBL/GenBank/DDBJ whole genome shotgun (WGS) entry which is preliminary data.</text>
</comment>
<dbReference type="Proteomes" id="UP000016200">
    <property type="component" value="Unassembled WGS sequence"/>
</dbReference>
<sequence length="16" mass="1733">NFVVASKIPAISFLLN</sequence>
<dbReference type="HOGENOM" id="CLU_3433450_0_0_0"/>